<keyword evidence="2" id="KW-1185">Reference proteome</keyword>
<gene>
    <name evidence="1" type="ORF">K1T71_001584</name>
</gene>
<evidence type="ECO:0000313" key="2">
    <source>
        <dbReference type="Proteomes" id="UP000824533"/>
    </source>
</evidence>
<organism evidence="1 2">
    <name type="scientific">Dendrolimus kikuchii</name>
    <dbReference type="NCBI Taxonomy" id="765133"/>
    <lineage>
        <taxon>Eukaryota</taxon>
        <taxon>Metazoa</taxon>
        <taxon>Ecdysozoa</taxon>
        <taxon>Arthropoda</taxon>
        <taxon>Hexapoda</taxon>
        <taxon>Insecta</taxon>
        <taxon>Pterygota</taxon>
        <taxon>Neoptera</taxon>
        <taxon>Endopterygota</taxon>
        <taxon>Lepidoptera</taxon>
        <taxon>Glossata</taxon>
        <taxon>Ditrysia</taxon>
        <taxon>Bombycoidea</taxon>
        <taxon>Lasiocampidae</taxon>
        <taxon>Dendrolimus</taxon>
    </lineage>
</organism>
<name>A0ACC1DEJ3_9NEOP</name>
<reference evidence="1 2" key="1">
    <citation type="journal article" date="2021" name="Front. Genet.">
        <title>Chromosome-Level Genome Assembly Reveals Significant Gene Expansion in the Toll and IMD Signaling Pathways of Dendrolimus kikuchii.</title>
        <authorList>
            <person name="Zhou J."/>
            <person name="Wu P."/>
            <person name="Xiong Z."/>
            <person name="Liu N."/>
            <person name="Zhao N."/>
            <person name="Ji M."/>
            <person name="Qiu Y."/>
            <person name="Yang B."/>
        </authorList>
    </citation>
    <scope>NUCLEOTIDE SEQUENCE [LARGE SCALE GENOMIC DNA]</scope>
    <source>
        <strain evidence="1">Ann1</strain>
    </source>
</reference>
<evidence type="ECO:0000313" key="1">
    <source>
        <dbReference type="EMBL" id="KAJ0182215.1"/>
    </source>
</evidence>
<proteinExistence type="predicted"/>
<dbReference type="EMBL" id="CM034389">
    <property type="protein sequence ID" value="KAJ0182215.1"/>
    <property type="molecule type" value="Genomic_DNA"/>
</dbReference>
<dbReference type="Proteomes" id="UP000824533">
    <property type="component" value="Linkage Group LG03"/>
</dbReference>
<protein>
    <submittedName>
        <fullName evidence="1">Uncharacterized protein</fullName>
    </submittedName>
</protein>
<accession>A0ACC1DEJ3</accession>
<comment type="caution">
    <text evidence="1">The sequence shown here is derived from an EMBL/GenBank/DDBJ whole genome shotgun (WGS) entry which is preliminary data.</text>
</comment>
<sequence>MAKNNLTDCTKMAEKLLQIVLILQSISLSVIHCDQIVNYTSIFGYSPKKDATFTEIAKMDGYQTEVHNVTTDDGYILTIFRLPPREGCTENNTKPIIFMHGLFLSGDDCVIPGPGVAHCYIYADNCYDVWVPNSRGTFYSRKHKTLNPDKDPEFWKFDFSEMALSDTPAIIDYVLDKTGAKNISFIGHSQGTTLFLLLCAKRPEYNAKINIGIGLSTTAWVEHSRFLIVNLGNALFPILTAAINSGVDTEVLPRGGVTNKLTELVCGFSNLTYPLCSVIIFAIVGYNSEQITSETLKVISGHAPSGSSLRNVNRWGQMQRNGFSEYDYGILRNLEVYGRISPPEIDLRNVTMRWVFVGSTNDFISDIRDLDTLISKLPNANTSKCVLSDRAFAHLDFVYGKDVPRYIIPIVLSLLSNGSFECT</sequence>